<dbReference type="AlphaFoldDB" id="A0A0P8YZD2"/>
<evidence type="ECO:0000313" key="31">
    <source>
        <dbReference type="EMBL" id="KPU45221.1"/>
    </source>
</evidence>
<dbReference type="Pfam" id="PF14691">
    <property type="entry name" value="Fer4_20"/>
    <property type="match status" value="1"/>
</dbReference>
<dbReference type="InterPro" id="IPR013785">
    <property type="entry name" value="Aldolase_TIM"/>
</dbReference>
<reference evidence="31 32" key="1">
    <citation type="submission" date="2015-09" db="EMBL/GenBank/DDBJ databases">
        <title>Genome sequence of Oxobacter pfennigii DSM 3222.</title>
        <authorList>
            <person name="Poehlein A."/>
            <person name="Bengelsdorf F.R."/>
            <person name="Schiel-Bengelsdorf B."/>
            <person name="Duerre P."/>
            <person name="Daniel R."/>
        </authorList>
    </citation>
    <scope>NUCLEOTIDE SEQUENCE [LARGE SCALE GENOMIC DNA]</scope>
    <source>
        <strain evidence="31 32">DSM 3222</strain>
    </source>
</reference>
<evidence type="ECO:0000256" key="1">
    <source>
        <dbReference type="ARBA" id="ARBA00001917"/>
    </source>
</evidence>
<keyword evidence="32" id="KW-1185">Reference proteome</keyword>
<dbReference type="STRING" id="36849.OXPF_11120"/>
<dbReference type="SUPFAM" id="SSF54862">
    <property type="entry name" value="4Fe-4S ferredoxins"/>
    <property type="match status" value="1"/>
</dbReference>
<evidence type="ECO:0000256" key="21">
    <source>
        <dbReference type="ARBA" id="ARBA00030119"/>
    </source>
</evidence>
<comment type="function">
    <text evidence="27">Involved in pyrimidine base degradation. Catalyzes physiologically the reduction of uracil to 5,6-dihydrouracil (DHU) by using NADH as a specific cosubstrate. It also catalyzes the reverse reaction and the reduction of thymine to 5,6-dihydrothymine (DHT).</text>
</comment>
<evidence type="ECO:0000256" key="29">
    <source>
        <dbReference type="ARBA" id="ARBA00049728"/>
    </source>
</evidence>
<evidence type="ECO:0000256" key="12">
    <source>
        <dbReference type="ARBA" id="ARBA00022741"/>
    </source>
</evidence>
<comment type="catalytic activity">
    <reaction evidence="26">
        <text>(S)-dihydroorotate + NAD(+) = orotate + NADH + H(+)</text>
        <dbReference type="Rhea" id="RHEA:13513"/>
        <dbReference type="ChEBI" id="CHEBI:15378"/>
        <dbReference type="ChEBI" id="CHEBI:30839"/>
        <dbReference type="ChEBI" id="CHEBI:30864"/>
        <dbReference type="ChEBI" id="CHEBI:57540"/>
        <dbReference type="ChEBI" id="CHEBI:57945"/>
        <dbReference type="EC" id="1.3.1.14"/>
    </reaction>
</comment>
<dbReference type="Pfam" id="PF14697">
    <property type="entry name" value="Fer4_21"/>
    <property type="match status" value="1"/>
</dbReference>
<dbReference type="PANTHER" id="PTHR43073">
    <property type="entry name" value="DIHYDROPYRIMIDINE DEHYDROGENASE [NADP(+)]"/>
    <property type="match status" value="1"/>
</dbReference>
<name>A0A0P8YZD2_9CLOT</name>
<dbReference type="InterPro" id="IPR009051">
    <property type="entry name" value="Helical_ferredxn"/>
</dbReference>
<keyword evidence="16" id="KW-0408">Iron</keyword>
<comment type="catalytic activity">
    <reaction evidence="25">
        <text>5,6-dihydrouracil + NAD(+) = uracil + NADH + H(+)</text>
        <dbReference type="Rhea" id="RHEA:20189"/>
        <dbReference type="ChEBI" id="CHEBI:15378"/>
        <dbReference type="ChEBI" id="CHEBI:15901"/>
        <dbReference type="ChEBI" id="CHEBI:17568"/>
        <dbReference type="ChEBI" id="CHEBI:57540"/>
        <dbReference type="ChEBI" id="CHEBI:57945"/>
        <dbReference type="EC" id="1.3.1.1"/>
    </reaction>
</comment>
<keyword evidence="9" id="KW-0285">Flavoprotein</keyword>
<dbReference type="GO" id="GO:0051536">
    <property type="term" value="F:iron-sulfur cluster binding"/>
    <property type="evidence" value="ECO:0007669"/>
    <property type="project" value="UniProtKB-KW"/>
</dbReference>
<proteinExistence type="inferred from homology"/>
<dbReference type="Proteomes" id="UP000050326">
    <property type="component" value="Unassembled WGS sequence"/>
</dbReference>
<gene>
    <name evidence="31" type="primary">preA</name>
    <name evidence="31" type="ORF">OXPF_11120</name>
</gene>
<dbReference type="SUPFAM" id="SSF51395">
    <property type="entry name" value="FMN-linked oxidoreductases"/>
    <property type="match status" value="1"/>
</dbReference>
<organism evidence="31 32">
    <name type="scientific">Oxobacter pfennigii</name>
    <dbReference type="NCBI Taxonomy" id="36849"/>
    <lineage>
        <taxon>Bacteria</taxon>
        <taxon>Bacillati</taxon>
        <taxon>Bacillota</taxon>
        <taxon>Clostridia</taxon>
        <taxon>Eubacteriales</taxon>
        <taxon>Clostridiaceae</taxon>
        <taxon>Oxobacter</taxon>
    </lineage>
</organism>
<dbReference type="PROSITE" id="PS51379">
    <property type="entry name" value="4FE4S_FER_2"/>
    <property type="match status" value="2"/>
</dbReference>
<evidence type="ECO:0000256" key="4">
    <source>
        <dbReference type="ARBA" id="ARBA00004715"/>
    </source>
</evidence>
<evidence type="ECO:0000256" key="20">
    <source>
        <dbReference type="ARBA" id="ARBA00029718"/>
    </source>
</evidence>
<dbReference type="PROSITE" id="PS00198">
    <property type="entry name" value="4FE4S_FER_1"/>
    <property type="match status" value="1"/>
</dbReference>
<dbReference type="EC" id="1.3.1.1" evidence="29"/>
<evidence type="ECO:0000256" key="26">
    <source>
        <dbReference type="ARBA" id="ARBA00048996"/>
    </source>
</evidence>
<evidence type="ECO:0000256" key="2">
    <source>
        <dbReference type="ARBA" id="ARBA00001974"/>
    </source>
</evidence>
<comment type="pathway">
    <text evidence="19">Amino-acid biosynthesis.</text>
</comment>
<keyword evidence="17" id="KW-0411">Iron-sulfur</keyword>
<dbReference type="GO" id="GO:0004589">
    <property type="term" value="F:dihydroorotate dehydrogenase (NAD+) activity"/>
    <property type="evidence" value="ECO:0007669"/>
    <property type="project" value="UniProtKB-EC"/>
</dbReference>
<sequence>MSSLLYKEISTKEDAAACLLCHDAPCTKACPHEIKVDTIIRSLRFENKAGAVNKLPHLLPCENCDAKPCEKSCLKSNINQAVPIDRIMKAMSAEQKIKESEVDLSIEFCGIKCENPFFLSSSVVGSNYEMVAKAFDMGWAGVTFKTIGTFVPEEVSPRFAALSKESLPFVGFKNIEQISEHTLEENINFLKQLKKDYPGKIIIASIMGQNEEEWMKLAELMTEAGADIIECNFSCPHMSIDGVGSDVGQNPDLVTAYTKATRKGTRLPILAKMTPNTGNMEVQAKAAMNAGATGIAAINTIKSIMNVNLKTFESEPNVKGKTSVGGYSGKAIKPIALRFIHDMKKCEDLKDIPISGMGGIETWKDAAEFMVLGCENVQVTTSIMQYGYRIIDDLIEGMKFYLSTEGYRSISEIVGKALDNILPADKLERDSICYPKFDREKCVGCGRCFLSCYDGGHQAIKVDESSKKPVLQAKNCVGCLLCSLVCPIDAISPRKRVKKAQ</sequence>
<dbReference type="Gene3D" id="1.10.1060.10">
    <property type="entry name" value="Alpha-helical ferredoxin"/>
    <property type="match status" value="1"/>
</dbReference>
<dbReference type="FunFam" id="3.20.20.70:FF:000027">
    <property type="entry name" value="Dihydropyrimidine dehydrogenase [NADP(+)]"/>
    <property type="match status" value="1"/>
</dbReference>
<dbReference type="GO" id="GO:0004159">
    <property type="term" value="F:dihydropyrimidine dehydrogenase (NAD+) activity"/>
    <property type="evidence" value="ECO:0007669"/>
    <property type="project" value="UniProtKB-EC"/>
</dbReference>
<dbReference type="EMBL" id="LKET01000026">
    <property type="protein sequence ID" value="KPU45221.1"/>
    <property type="molecule type" value="Genomic_DNA"/>
</dbReference>
<keyword evidence="13" id="KW-0274">FAD</keyword>
<evidence type="ECO:0000256" key="11">
    <source>
        <dbReference type="ARBA" id="ARBA00022723"/>
    </source>
</evidence>
<dbReference type="PATRIC" id="fig|36849.3.peg.1188"/>
<evidence type="ECO:0000256" key="25">
    <source>
        <dbReference type="ARBA" id="ARBA00048792"/>
    </source>
</evidence>
<evidence type="ECO:0000256" key="28">
    <source>
        <dbReference type="ARBA" id="ARBA00049714"/>
    </source>
</evidence>
<keyword evidence="14" id="KW-0521">NADP</keyword>
<keyword evidence="10" id="KW-0288">FMN</keyword>
<feature type="domain" description="4Fe-4S ferredoxin-type" evidence="30">
    <location>
        <begin position="433"/>
        <end position="465"/>
    </location>
</feature>
<dbReference type="InterPro" id="IPR028261">
    <property type="entry name" value="DPD_II"/>
</dbReference>
<accession>A0A0P8YZD2</accession>
<evidence type="ECO:0000256" key="15">
    <source>
        <dbReference type="ARBA" id="ARBA00023002"/>
    </source>
</evidence>
<feature type="domain" description="4Fe-4S ferredoxin-type" evidence="30">
    <location>
        <begin position="467"/>
        <end position="496"/>
    </location>
</feature>
<evidence type="ECO:0000256" key="9">
    <source>
        <dbReference type="ARBA" id="ARBA00022630"/>
    </source>
</evidence>
<dbReference type="PANTHER" id="PTHR43073:SF2">
    <property type="entry name" value="DIHYDROPYRIMIDINE DEHYDROGENASE [NADP(+)]"/>
    <property type="match status" value="1"/>
</dbReference>
<dbReference type="GO" id="GO:0000166">
    <property type="term" value="F:nucleotide binding"/>
    <property type="evidence" value="ECO:0007669"/>
    <property type="project" value="UniProtKB-KW"/>
</dbReference>
<comment type="cofactor">
    <cofactor evidence="2">
        <name>FAD</name>
        <dbReference type="ChEBI" id="CHEBI:57692"/>
    </cofactor>
</comment>
<evidence type="ECO:0000256" key="8">
    <source>
        <dbReference type="ARBA" id="ARBA00018101"/>
    </source>
</evidence>
<comment type="function">
    <text evidence="3">Catalyzes the conversion of dihydroorotate to orotate with NAD(+) as electron acceptor.</text>
</comment>
<evidence type="ECO:0000256" key="22">
    <source>
        <dbReference type="ARBA" id="ARBA00032046"/>
    </source>
</evidence>
<dbReference type="Gene3D" id="3.30.70.20">
    <property type="match status" value="1"/>
</dbReference>
<evidence type="ECO:0000256" key="16">
    <source>
        <dbReference type="ARBA" id="ARBA00023004"/>
    </source>
</evidence>
<evidence type="ECO:0000256" key="5">
    <source>
        <dbReference type="ARBA" id="ARBA00008008"/>
    </source>
</evidence>
<dbReference type="Pfam" id="PF01180">
    <property type="entry name" value="DHO_dh"/>
    <property type="match status" value="1"/>
</dbReference>
<keyword evidence="15 31" id="KW-0560">Oxidoreductase</keyword>
<comment type="caution">
    <text evidence="31">The sequence shown here is derived from an EMBL/GenBank/DDBJ whole genome shotgun (WGS) entry which is preliminary data.</text>
</comment>
<evidence type="ECO:0000256" key="10">
    <source>
        <dbReference type="ARBA" id="ARBA00022643"/>
    </source>
</evidence>
<dbReference type="GO" id="GO:0046872">
    <property type="term" value="F:metal ion binding"/>
    <property type="evidence" value="ECO:0007669"/>
    <property type="project" value="UniProtKB-KW"/>
</dbReference>
<dbReference type="RefSeq" id="WP_054874217.1">
    <property type="nucleotide sequence ID" value="NZ_LKET01000026.1"/>
</dbReference>
<evidence type="ECO:0000256" key="3">
    <source>
        <dbReference type="ARBA" id="ARBA00003616"/>
    </source>
</evidence>
<protein>
    <recommendedName>
        <fullName evidence="8">Dihydroorotate dehydrogenase B (NAD(+)), catalytic subunit</fullName>
        <ecNumber evidence="29">1.3.1.1</ecNumber>
        <ecNumber evidence="7">1.3.1.14</ecNumber>
    </recommendedName>
    <alternativeName>
        <fullName evidence="20">Dihydroorotate oxidase B</fullName>
    </alternativeName>
    <alternativeName>
        <fullName evidence="23">Dihydrothymine dehydrogenase</fullName>
    </alternativeName>
    <alternativeName>
        <fullName evidence="21">Dihydrouracil dehydrogenase</fullName>
    </alternativeName>
    <alternativeName>
        <fullName evidence="22">Orotate reductase (NADH)</fullName>
    </alternativeName>
</protein>
<comment type="similarity">
    <text evidence="6">Belongs to the dihydropyrimidine dehydrogenase family.</text>
</comment>
<evidence type="ECO:0000313" key="32">
    <source>
        <dbReference type="Proteomes" id="UP000050326"/>
    </source>
</evidence>
<evidence type="ECO:0000256" key="7">
    <source>
        <dbReference type="ARBA" id="ARBA00012061"/>
    </source>
</evidence>
<comment type="similarity">
    <text evidence="5">Belongs to the dihydroorotate dehydrogenase family. Type 1 subfamily.</text>
</comment>
<dbReference type="InterPro" id="IPR017900">
    <property type="entry name" value="4Fe4S_Fe_S_CS"/>
</dbReference>
<evidence type="ECO:0000256" key="23">
    <source>
        <dbReference type="ARBA" id="ARBA00032722"/>
    </source>
</evidence>
<keyword evidence="18" id="KW-0520">NAD</keyword>
<evidence type="ECO:0000256" key="14">
    <source>
        <dbReference type="ARBA" id="ARBA00022857"/>
    </source>
</evidence>
<dbReference type="OrthoDB" id="9794954at2"/>
<evidence type="ECO:0000256" key="6">
    <source>
        <dbReference type="ARBA" id="ARBA00010804"/>
    </source>
</evidence>
<keyword evidence="12" id="KW-0547">Nucleotide-binding</keyword>
<dbReference type="InterPro" id="IPR017896">
    <property type="entry name" value="4Fe4S_Fe-S-bd"/>
</dbReference>
<dbReference type="EC" id="1.3.1.14" evidence="7"/>
<dbReference type="InterPro" id="IPR005720">
    <property type="entry name" value="Dihydroorotate_DH_cat"/>
</dbReference>
<evidence type="ECO:0000256" key="13">
    <source>
        <dbReference type="ARBA" id="ARBA00022827"/>
    </source>
</evidence>
<comment type="catalytic activity">
    <reaction evidence="24">
        <text>5,6-dihydrothymine + NAD(+) = thymine + NADH + H(+)</text>
        <dbReference type="Rhea" id="RHEA:28791"/>
        <dbReference type="ChEBI" id="CHEBI:15378"/>
        <dbReference type="ChEBI" id="CHEBI:17821"/>
        <dbReference type="ChEBI" id="CHEBI:27468"/>
        <dbReference type="ChEBI" id="CHEBI:57540"/>
        <dbReference type="ChEBI" id="CHEBI:57945"/>
        <dbReference type="EC" id="1.3.1.1"/>
    </reaction>
</comment>
<dbReference type="GO" id="GO:0005737">
    <property type="term" value="C:cytoplasm"/>
    <property type="evidence" value="ECO:0007669"/>
    <property type="project" value="InterPro"/>
</dbReference>
<evidence type="ECO:0000256" key="17">
    <source>
        <dbReference type="ARBA" id="ARBA00023014"/>
    </source>
</evidence>
<dbReference type="NCBIfam" id="NF006183">
    <property type="entry name" value="PRK08318.1"/>
    <property type="match status" value="1"/>
</dbReference>
<evidence type="ECO:0000259" key="30">
    <source>
        <dbReference type="PROSITE" id="PS51379"/>
    </source>
</evidence>
<evidence type="ECO:0000256" key="19">
    <source>
        <dbReference type="ARBA" id="ARBA00029440"/>
    </source>
</evidence>
<comment type="cofactor">
    <cofactor evidence="1">
        <name>FMN</name>
        <dbReference type="ChEBI" id="CHEBI:58210"/>
    </cofactor>
</comment>
<comment type="pathway">
    <text evidence="4">Pyrimidine metabolism; UMP biosynthesis via de novo pathway; orotate from (S)-dihydroorotate (NAD(+) route): step 1/1.</text>
</comment>
<dbReference type="CDD" id="cd02940">
    <property type="entry name" value="DHPD_FMN"/>
    <property type="match status" value="1"/>
</dbReference>
<evidence type="ECO:0000256" key="18">
    <source>
        <dbReference type="ARBA" id="ARBA00023027"/>
    </source>
</evidence>
<evidence type="ECO:0000256" key="27">
    <source>
        <dbReference type="ARBA" id="ARBA00049578"/>
    </source>
</evidence>
<comment type="subunit">
    <text evidence="28">Heterotetramer of 2 PreA and 2 PreT subunits.</text>
</comment>
<keyword evidence="11" id="KW-0479">Metal-binding</keyword>
<evidence type="ECO:0000256" key="24">
    <source>
        <dbReference type="ARBA" id="ARBA00047685"/>
    </source>
</evidence>
<dbReference type="Gene3D" id="3.20.20.70">
    <property type="entry name" value="Aldolase class I"/>
    <property type="match status" value="1"/>
</dbReference>